<dbReference type="EMBL" id="SNRY01001196">
    <property type="protein sequence ID" value="KAA6332775.1"/>
    <property type="molecule type" value="Genomic_DNA"/>
</dbReference>
<dbReference type="InterPro" id="IPR041685">
    <property type="entry name" value="AAA_GajA/Old/RecF-like"/>
</dbReference>
<dbReference type="CDD" id="cd01026">
    <property type="entry name" value="TOPRIM_OLD"/>
    <property type="match status" value="1"/>
</dbReference>
<evidence type="ECO:0000259" key="1">
    <source>
        <dbReference type="Pfam" id="PF13175"/>
    </source>
</evidence>
<dbReference type="SUPFAM" id="SSF52540">
    <property type="entry name" value="P-loop containing nucleoside triphosphate hydrolases"/>
    <property type="match status" value="1"/>
</dbReference>
<dbReference type="AlphaFoldDB" id="A0A5J4RHI2"/>
<dbReference type="PANTHER" id="PTHR43581:SF2">
    <property type="entry name" value="EXCINUCLEASE ATPASE SUBUNIT"/>
    <property type="match status" value="1"/>
</dbReference>
<dbReference type="Pfam" id="PF20469">
    <property type="entry name" value="OLD-like_TOPRIM"/>
    <property type="match status" value="1"/>
</dbReference>
<gene>
    <name evidence="3" type="ORF">EZS27_018754</name>
</gene>
<feature type="domain" description="OLD protein-like TOPRIM" evidence="2">
    <location>
        <begin position="283"/>
        <end position="348"/>
    </location>
</feature>
<name>A0A5J4RHI2_9ZZZZ</name>
<organism evidence="3">
    <name type="scientific">termite gut metagenome</name>
    <dbReference type="NCBI Taxonomy" id="433724"/>
    <lineage>
        <taxon>unclassified sequences</taxon>
        <taxon>metagenomes</taxon>
        <taxon>organismal metagenomes</taxon>
    </lineage>
</organism>
<dbReference type="InterPro" id="IPR027417">
    <property type="entry name" value="P-loop_NTPase"/>
</dbReference>
<reference evidence="3" key="1">
    <citation type="submission" date="2019-03" db="EMBL/GenBank/DDBJ databases">
        <title>Single cell metagenomics reveals metabolic interactions within the superorganism composed of flagellate Streblomastix strix and complex community of Bacteroidetes bacteria on its surface.</title>
        <authorList>
            <person name="Treitli S.C."/>
            <person name="Kolisko M."/>
            <person name="Husnik F."/>
            <person name="Keeling P."/>
            <person name="Hampl V."/>
        </authorList>
    </citation>
    <scope>NUCLEOTIDE SEQUENCE</scope>
    <source>
        <strain evidence="3">STM</strain>
    </source>
</reference>
<dbReference type="PANTHER" id="PTHR43581">
    <property type="entry name" value="ATP/GTP PHOSPHATASE"/>
    <property type="match status" value="1"/>
</dbReference>
<comment type="caution">
    <text evidence="3">The sequence shown here is derived from an EMBL/GenBank/DDBJ whole genome shotgun (WGS) entry which is preliminary data.</text>
</comment>
<evidence type="ECO:0000313" key="3">
    <source>
        <dbReference type="EMBL" id="KAA6332775.1"/>
    </source>
</evidence>
<dbReference type="Pfam" id="PF13175">
    <property type="entry name" value="AAA_15"/>
    <property type="match status" value="1"/>
</dbReference>
<protein>
    <submittedName>
        <fullName evidence="3">Uncharacterized protein</fullName>
    </submittedName>
</protein>
<sequence>MINIPVKISLPEIWQGEFEKNEWNSINFIVGANGTGKSIFSEKLKEQLKSKQLKVRLLTAERLSGLEKQSYSEFNSNGLQMPLAKGFDLSKIQNIVNNGETYGLSSSAFITLKERLDIRIKIEALLSDVFKKTIRLVEEGGFLKPKMQNINGGGKEYVLKEKECHGLKEIITLLTFLYDDKHNCIIFDEPELHLHPQFQSFFLNEIRKLTGNPFADSSKKLFFIITHSPYFLDLRTIDDLKNILVCHTNKMPTYIKNGDLDSQDEYILSKFLPHFNTHHKQFFFSPNPVFVEGYTDQQIITLLFEKSELNIAASGSCVIDVGGKDELAVFFKLCKKLNIDCRIIADYDAFFRGRLREFFSKDQRVIDCFVKEALGTDVSVCIGEIERKLIALADILIIKISPDPILQELITLLIKLYQDKSANIESVKDAMILSLYRIGDKIESLLPQPIEVISIKNKHLKCVQCIESANIHIIYNGELEHYFKAFSIDYLNITNKDKLFHAERDYILGLDKSNIESNYADLLLLLAKSIPHVDVNMIKHLRYVIVEWIQNVQNAIIRKEVTDISTLKTNARVNYVIYSQLFDCENDSLSINSDGTFNCTIKIKSSLVGTEKEVSFDHTTTAQNFKLE</sequence>
<proteinExistence type="predicted"/>
<feature type="domain" description="Endonuclease GajA/Old nuclease/RecF-like AAA" evidence="1">
    <location>
        <begin position="116"/>
        <end position="231"/>
    </location>
</feature>
<dbReference type="InterPro" id="IPR034139">
    <property type="entry name" value="TOPRIM_OLD"/>
</dbReference>
<evidence type="ECO:0000259" key="2">
    <source>
        <dbReference type="Pfam" id="PF20469"/>
    </source>
</evidence>
<dbReference type="InterPro" id="IPR051396">
    <property type="entry name" value="Bact_Antivir_Def_Nuclease"/>
</dbReference>
<dbReference type="Gene3D" id="3.40.50.300">
    <property type="entry name" value="P-loop containing nucleotide triphosphate hydrolases"/>
    <property type="match status" value="1"/>
</dbReference>
<accession>A0A5J4RHI2</accession>